<keyword evidence="3" id="KW-0133">Cell shape</keyword>
<dbReference type="InterPro" id="IPR042177">
    <property type="entry name" value="Cell/Rod_1"/>
</dbReference>
<evidence type="ECO:0000313" key="6">
    <source>
        <dbReference type="EMBL" id="KKK48720.1"/>
    </source>
</evidence>
<name>A0A0F8WKF4_9ZZZZ</name>
<dbReference type="InterPro" id="IPR007221">
    <property type="entry name" value="MreC"/>
</dbReference>
<sequence length="171" mass="18708">LSGLRDRLYALEGAKLLYADVITASGGLQSELMINRGENDKLALGQFVLGDNSIVGTISSLSPRTAQVRLVTDSTSKIPVRIAELNIDRIMQGTGRNSAEIQLLPIKHKVKIGVLVYARKKPGFLDTPMIIGKVVQCKRDDDNPSLWDITVEPVCNIERLDSVAVIIMNPQ</sequence>
<comment type="caution">
    <text evidence="6">The sequence shown here is derived from an EMBL/GenBank/DDBJ whole genome shotgun (WGS) entry which is preliminary data.</text>
</comment>
<dbReference type="PANTHER" id="PTHR34138">
    <property type="entry name" value="CELL SHAPE-DETERMINING PROTEIN MREC"/>
    <property type="match status" value="1"/>
</dbReference>
<evidence type="ECO:0000259" key="5">
    <source>
        <dbReference type="Pfam" id="PF04085"/>
    </source>
</evidence>
<dbReference type="GO" id="GO:0005886">
    <property type="term" value="C:plasma membrane"/>
    <property type="evidence" value="ECO:0007669"/>
    <property type="project" value="TreeGrafter"/>
</dbReference>
<dbReference type="Gene3D" id="2.40.10.350">
    <property type="entry name" value="Rod shape-determining protein MreC, domain 2"/>
    <property type="match status" value="1"/>
</dbReference>
<evidence type="ECO:0000256" key="4">
    <source>
        <dbReference type="ARBA" id="ARBA00032089"/>
    </source>
</evidence>
<dbReference type="Gene3D" id="2.40.10.340">
    <property type="entry name" value="Rod shape-determining protein MreC, domain 1"/>
    <property type="match status" value="1"/>
</dbReference>
<protein>
    <recommendedName>
        <fullName evidence="2">Cell shape-determining protein MreC</fullName>
    </recommendedName>
    <alternativeName>
        <fullName evidence="4">Cell shape protein MreC</fullName>
    </alternativeName>
</protein>
<comment type="similarity">
    <text evidence="1">Belongs to the MreC family.</text>
</comment>
<dbReference type="AlphaFoldDB" id="A0A0F8WKF4"/>
<gene>
    <name evidence="6" type="ORF">LCGC14_3142300</name>
</gene>
<evidence type="ECO:0000256" key="1">
    <source>
        <dbReference type="ARBA" id="ARBA00009369"/>
    </source>
</evidence>
<accession>A0A0F8WKF4</accession>
<dbReference type="InterPro" id="IPR042175">
    <property type="entry name" value="Cell/Rod_MreC_2"/>
</dbReference>
<dbReference type="InterPro" id="IPR055342">
    <property type="entry name" value="MreC_beta-barrel_core"/>
</dbReference>
<evidence type="ECO:0000256" key="2">
    <source>
        <dbReference type="ARBA" id="ARBA00013855"/>
    </source>
</evidence>
<dbReference type="PANTHER" id="PTHR34138:SF1">
    <property type="entry name" value="CELL SHAPE-DETERMINING PROTEIN MREC"/>
    <property type="match status" value="1"/>
</dbReference>
<reference evidence="6" key="1">
    <citation type="journal article" date="2015" name="Nature">
        <title>Complex archaea that bridge the gap between prokaryotes and eukaryotes.</title>
        <authorList>
            <person name="Spang A."/>
            <person name="Saw J.H."/>
            <person name="Jorgensen S.L."/>
            <person name="Zaremba-Niedzwiedzka K."/>
            <person name="Martijn J."/>
            <person name="Lind A.E."/>
            <person name="van Eijk R."/>
            <person name="Schleper C."/>
            <person name="Guy L."/>
            <person name="Ettema T.J."/>
        </authorList>
    </citation>
    <scope>NUCLEOTIDE SEQUENCE</scope>
</reference>
<evidence type="ECO:0000256" key="3">
    <source>
        <dbReference type="ARBA" id="ARBA00022960"/>
    </source>
</evidence>
<feature type="non-terminal residue" evidence="6">
    <location>
        <position position="1"/>
    </location>
</feature>
<organism evidence="6">
    <name type="scientific">marine sediment metagenome</name>
    <dbReference type="NCBI Taxonomy" id="412755"/>
    <lineage>
        <taxon>unclassified sequences</taxon>
        <taxon>metagenomes</taxon>
        <taxon>ecological metagenomes</taxon>
    </lineage>
</organism>
<feature type="domain" description="Rod shape-determining protein MreC beta-barrel core" evidence="5">
    <location>
        <begin position="27"/>
        <end position="166"/>
    </location>
</feature>
<dbReference type="EMBL" id="LAZR01068923">
    <property type="protein sequence ID" value="KKK48720.1"/>
    <property type="molecule type" value="Genomic_DNA"/>
</dbReference>
<dbReference type="GO" id="GO:0008360">
    <property type="term" value="P:regulation of cell shape"/>
    <property type="evidence" value="ECO:0007669"/>
    <property type="project" value="UniProtKB-KW"/>
</dbReference>
<dbReference type="Pfam" id="PF04085">
    <property type="entry name" value="MreC"/>
    <property type="match status" value="1"/>
</dbReference>
<proteinExistence type="inferred from homology"/>